<gene>
    <name evidence="2" type="ORF">SAMN05444920_107353</name>
</gene>
<feature type="region of interest" description="Disordered" evidence="1">
    <location>
        <begin position="84"/>
        <end position="114"/>
    </location>
</feature>
<dbReference type="EMBL" id="FNVT01000007">
    <property type="protein sequence ID" value="SEG91797.1"/>
    <property type="molecule type" value="Genomic_DNA"/>
</dbReference>
<name>A0A1H6E2N0_9ACTN</name>
<accession>A0A1H6E2N0</accession>
<organism evidence="2 3">
    <name type="scientific">Nonomuraea solani</name>
    <dbReference type="NCBI Taxonomy" id="1144553"/>
    <lineage>
        <taxon>Bacteria</taxon>
        <taxon>Bacillati</taxon>
        <taxon>Actinomycetota</taxon>
        <taxon>Actinomycetes</taxon>
        <taxon>Streptosporangiales</taxon>
        <taxon>Streptosporangiaceae</taxon>
        <taxon>Nonomuraea</taxon>
    </lineage>
</organism>
<dbReference type="AlphaFoldDB" id="A0A1H6E2N0"/>
<keyword evidence="3" id="KW-1185">Reference proteome</keyword>
<reference evidence="2 3" key="1">
    <citation type="submission" date="2016-10" db="EMBL/GenBank/DDBJ databases">
        <authorList>
            <person name="de Groot N.N."/>
        </authorList>
    </citation>
    <scope>NUCLEOTIDE SEQUENCE [LARGE SCALE GENOMIC DNA]</scope>
    <source>
        <strain evidence="2 3">CGMCC 4.7037</strain>
    </source>
</reference>
<feature type="compositionally biased region" description="Gly residues" evidence="1">
    <location>
        <begin position="96"/>
        <end position="108"/>
    </location>
</feature>
<proteinExistence type="predicted"/>
<sequence>MTTTSDDVFSRYLNAQLDMWRVALGTADELLRAGVSIRTGGAALDFITKETPEQAARMASAAVDYTEALTALGRDFSTRLVEHVRQAGGDTTRGDQAGGGTTRGGGAGKSSRAS</sequence>
<protein>
    <submittedName>
        <fullName evidence="2">Uncharacterized protein</fullName>
    </submittedName>
</protein>
<dbReference type="Proteomes" id="UP000236732">
    <property type="component" value="Unassembled WGS sequence"/>
</dbReference>
<evidence type="ECO:0000313" key="2">
    <source>
        <dbReference type="EMBL" id="SEG91797.1"/>
    </source>
</evidence>
<evidence type="ECO:0000256" key="1">
    <source>
        <dbReference type="SAM" id="MobiDB-lite"/>
    </source>
</evidence>
<evidence type="ECO:0000313" key="3">
    <source>
        <dbReference type="Proteomes" id="UP000236732"/>
    </source>
</evidence>
<dbReference type="RefSeq" id="WP_103958708.1">
    <property type="nucleotide sequence ID" value="NZ_FNVT01000007.1"/>
</dbReference>